<dbReference type="PRINTS" id="PR00301">
    <property type="entry name" value="HEATSHOCK70"/>
</dbReference>
<dbReference type="Gene3D" id="2.60.34.10">
    <property type="entry name" value="Substrate Binding Domain Of DNAk, Chain A, domain 1"/>
    <property type="match status" value="1"/>
</dbReference>
<dbReference type="SUPFAM" id="SSF100920">
    <property type="entry name" value="Heat shock protein 70kD (HSP70), peptide-binding domain"/>
    <property type="match status" value="1"/>
</dbReference>
<keyword evidence="2" id="KW-0067">ATP-binding</keyword>
<evidence type="ECO:0000256" key="2">
    <source>
        <dbReference type="ARBA" id="ARBA00022840"/>
    </source>
</evidence>
<accession>A0A9Q1L4K6</accession>
<evidence type="ECO:0000313" key="4">
    <source>
        <dbReference type="Proteomes" id="UP001152561"/>
    </source>
</evidence>
<gene>
    <name evidence="3" type="ORF">K7X08_029134</name>
</gene>
<comment type="caution">
    <text evidence="3">The sequence shown here is derived from an EMBL/GenBank/DDBJ whole genome shotgun (WGS) entry which is preliminary data.</text>
</comment>
<organism evidence="3 4">
    <name type="scientific">Anisodus acutangulus</name>
    <dbReference type="NCBI Taxonomy" id="402998"/>
    <lineage>
        <taxon>Eukaryota</taxon>
        <taxon>Viridiplantae</taxon>
        <taxon>Streptophyta</taxon>
        <taxon>Embryophyta</taxon>
        <taxon>Tracheophyta</taxon>
        <taxon>Spermatophyta</taxon>
        <taxon>Magnoliopsida</taxon>
        <taxon>eudicotyledons</taxon>
        <taxon>Gunneridae</taxon>
        <taxon>Pentapetalae</taxon>
        <taxon>asterids</taxon>
        <taxon>lamiids</taxon>
        <taxon>Solanales</taxon>
        <taxon>Solanaceae</taxon>
        <taxon>Solanoideae</taxon>
        <taxon>Hyoscyameae</taxon>
        <taxon>Anisodus</taxon>
    </lineage>
</organism>
<dbReference type="GO" id="GO:0140662">
    <property type="term" value="F:ATP-dependent protein folding chaperone"/>
    <property type="evidence" value="ECO:0007669"/>
    <property type="project" value="InterPro"/>
</dbReference>
<evidence type="ECO:0000313" key="3">
    <source>
        <dbReference type="EMBL" id="KAJ8526657.1"/>
    </source>
</evidence>
<sequence length="846" mass="94419">MVEGTRMKTRELNEQQRATITTQNDIQHTLEHILDPLTQLERSPRLHNQKVQKVVIDCECTICIGGDATSPAREGLKCDETEINRPSDFHVLDDPLTTRVASYLSDKMVESTKVYDNNLVTGNVTIQHMVFTLPFDPGRKMLPTTYYSSLLDVYREYKEMNCVVKLFEKIPHQITFVLDQVSGFTKLRSALNGATLNFRPGSDMLEILKGCASFCLLATWYVEMYLGICSGDVQALSLLVEKCDFSLDDPQAQKMKLTTEVALDPDVNWRRRACFPSLHCHGINMVLSVEHTILLHRDFSGLTVDIAPVTSVATQVWTGVSLSAYVAVRTEVALRKGLSETIAIACERAKRILLSTTQTTIEMMLSLSGNIVPQFCLFHSVIEGGIHRDRYIDGRILSPTLMGVEALDLVLHKLEELYVDFENIAHVSDSALQHGSIHLNIVVGGLELAKHTGFRAHERYQITLFSTLLGYYSTGYSCNRDKVGYQWLTGKVACAIIASRNSSGTVGVKSASVLHPQCVQSGNHVRNELWYALLVVVVNAFDEKKLCTSINLDEVASYGAAVQAAILIGKRDENVQELLLLDVTPLYLDLFTAGGVLMVLIPSNATISTKDEHNFSTYSDNQLGSAIEELIHLNYFTFNLNRVKFTVEGHKRISDLSYNGVSIYLPFPYLAYLVTLLSSSPLLERVPLIRCTPFDSFIVDASSIKLFDFSGIANSICFKKTPLLEEIVLSLPFNVFSPLQYHSLSCCPNLERLRITSGGSEDHLARVIHLLQSQEMPHSALKQLKSVDMNLMQGNKAEMEFLCIVICNCTRENMCCDLFWIELEGNGNDGGDEAIPSSITQCRIYI</sequence>
<protein>
    <submittedName>
        <fullName evidence="3">Uncharacterized protein</fullName>
    </submittedName>
</protein>
<dbReference type="InterPro" id="IPR013126">
    <property type="entry name" value="Hsp_70_fam"/>
</dbReference>
<keyword evidence="4" id="KW-1185">Reference proteome</keyword>
<dbReference type="Pfam" id="PF00012">
    <property type="entry name" value="HSP70"/>
    <property type="match status" value="1"/>
</dbReference>
<dbReference type="InterPro" id="IPR029047">
    <property type="entry name" value="HSP70_peptide-bd_sf"/>
</dbReference>
<proteinExistence type="predicted"/>
<dbReference type="PANTHER" id="PTHR19375">
    <property type="entry name" value="HEAT SHOCK PROTEIN 70KDA"/>
    <property type="match status" value="1"/>
</dbReference>
<keyword evidence="1" id="KW-0547">Nucleotide-binding</keyword>
<dbReference type="Proteomes" id="UP001152561">
    <property type="component" value="Unassembled WGS sequence"/>
</dbReference>
<evidence type="ECO:0000256" key="1">
    <source>
        <dbReference type="ARBA" id="ARBA00022741"/>
    </source>
</evidence>
<dbReference type="GO" id="GO:0005524">
    <property type="term" value="F:ATP binding"/>
    <property type="evidence" value="ECO:0007669"/>
    <property type="project" value="UniProtKB-KW"/>
</dbReference>
<name>A0A9Q1L4K6_9SOLA</name>
<dbReference type="EMBL" id="JAJAGQ010000024">
    <property type="protein sequence ID" value="KAJ8526657.1"/>
    <property type="molecule type" value="Genomic_DNA"/>
</dbReference>
<dbReference type="AlphaFoldDB" id="A0A9Q1L4K6"/>
<reference evidence="4" key="1">
    <citation type="journal article" date="2023" name="Proc. Natl. Acad. Sci. U.S.A.">
        <title>Genomic and structural basis for evolution of tropane alkaloid biosynthesis.</title>
        <authorList>
            <person name="Wanga Y.-J."/>
            <person name="Taina T."/>
            <person name="Yua J.-Y."/>
            <person name="Lia J."/>
            <person name="Xua B."/>
            <person name="Chenc J."/>
            <person name="D'Auriad J.C."/>
            <person name="Huanga J.-P."/>
            <person name="Huanga S.-X."/>
        </authorList>
    </citation>
    <scope>NUCLEOTIDE SEQUENCE [LARGE SCALE GENOMIC DNA]</scope>
    <source>
        <strain evidence="4">cv. KIB-2019</strain>
    </source>
</reference>